<protein>
    <submittedName>
        <fullName evidence="1">Uncharacterized protein</fullName>
    </submittedName>
</protein>
<evidence type="ECO:0000313" key="2">
    <source>
        <dbReference type="Proteomes" id="UP001276659"/>
    </source>
</evidence>
<organism evidence="1 2">
    <name type="scientific">Lepraria neglecta</name>
    <dbReference type="NCBI Taxonomy" id="209136"/>
    <lineage>
        <taxon>Eukaryota</taxon>
        <taxon>Fungi</taxon>
        <taxon>Dikarya</taxon>
        <taxon>Ascomycota</taxon>
        <taxon>Pezizomycotina</taxon>
        <taxon>Lecanoromycetes</taxon>
        <taxon>OSLEUM clade</taxon>
        <taxon>Lecanoromycetidae</taxon>
        <taxon>Lecanorales</taxon>
        <taxon>Lecanorineae</taxon>
        <taxon>Stereocaulaceae</taxon>
        <taxon>Lepraria</taxon>
    </lineage>
</organism>
<keyword evidence="2" id="KW-1185">Reference proteome</keyword>
<dbReference type="EMBL" id="JASNWA010000006">
    <property type="protein sequence ID" value="KAK3174178.1"/>
    <property type="molecule type" value="Genomic_DNA"/>
</dbReference>
<evidence type="ECO:0000313" key="1">
    <source>
        <dbReference type="EMBL" id="KAK3174178.1"/>
    </source>
</evidence>
<gene>
    <name evidence="1" type="ORF">OEA41_001422</name>
</gene>
<dbReference type="AlphaFoldDB" id="A0AAD9ZD76"/>
<name>A0AAD9ZD76_9LECA</name>
<comment type="caution">
    <text evidence="1">The sequence shown here is derived from an EMBL/GenBank/DDBJ whole genome shotgun (WGS) entry which is preliminary data.</text>
</comment>
<dbReference type="Proteomes" id="UP001276659">
    <property type="component" value="Unassembled WGS sequence"/>
</dbReference>
<accession>A0AAD9ZD76</accession>
<sequence>MEQAIAQKRLLAGYVSRELAREIVDSLTRGAQGTFLWPGKSGHLREVVKVAVVHAEKAIDCGIRAAVSINLDGTVGKVSKELILHICSNFVVLDTELDTFRFAHLSVVEFLGGQTLPPQKHAWSSVSEVA</sequence>
<reference evidence="1" key="1">
    <citation type="submission" date="2022-11" db="EMBL/GenBank/DDBJ databases">
        <title>Chromosomal genome sequence assembly and mating type (MAT) locus characterization of the leprose asexual lichenized fungus Lepraria neglecta (Nyl.) Erichsen.</title>
        <authorList>
            <person name="Allen J.L."/>
            <person name="Pfeffer B."/>
        </authorList>
    </citation>
    <scope>NUCLEOTIDE SEQUENCE</scope>
    <source>
        <strain evidence="1">Allen 5258</strain>
    </source>
</reference>
<proteinExistence type="predicted"/>